<sequence>MVVKFCVQAWNPISAQQRHGSSIVEVYRIVEETVDQFFALKVPMRSGELSSLLNGIDNAFQVYTNHVVDKLVSKEDLIPPVPILTRYKKESGIKAFVKKESVDPRLPDERRSSQINDLTTPKLCVRLNTLFYAISQLNNLEDSIQQRWTKKKPRENLNIKRSMVGKSQSFTQKDSFDGSRKDINAAIDRVSEFTGTKIVFWDLREPFINSLYRPNVSQSRLELLIDPLDLVLNQLCDVIVEPLRDRIVTALLQASMEGLLRVILDGGSSRLFFPSDANFLEEDLDILKEFFISGGDGLPRGVVENHISRVRHIIKLLGYEVSDLHLLCCFGVKLN</sequence>
<proteinExistence type="predicted"/>
<evidence type="ECO:0000313" key="3">
    <source>
        <dbReference type="EMBL" id="MCL7034482.1"/>
    </source>
</evidence>
<dbReference type="Proteomes" id="UP001177140">
    <property type="component" value="Unassembled WGS sequence"/>
</dbReference>
<gene>
    <name evidence="3" type="ORF">MKW94_009480</name>
</gene>
<evidence type="ECO:0008006" key="5">
    <source>
        <dbReference type="Google" id="ProtNLM"/>
    </source>
</evidence>
<accession>A0AA41SDL0</accession>
<feature type="domain" description="MHD2" evidence="2">
    <location>
        <begin position="218"/>
        <end position="328"/>
    </location>
</feature>
<dbReference type="PROSITE" id="PS51259">
    <property type="entry name" value="MHD2"/>
    <property type="match status" value="1"/>
</dbReference>
<protein>
    <recommendedName>
        <fullName evidence="5">MHD2 domain-containing protein</fullName>
    </recommendedName>
</protein>
<dbReference type="AlphaFoldDB" id="A0AA41SDL0"/>
<dbReference type="Pfam" id="PF25761">
    <property type="entry name" value="TPR_PATROL1"/>
    <property type="match status" value="1"/>
</dbReference>
<dbReference type="PANTHER" id="PTHR31280">
    <property type="entry name" value="PROTEIN UNC-13 HOMOLOG"/>
    <property type="match status" value="1"/>
</dbReference>
<evidence type="ECO:0000313" key="4">
    <source>
        <dbReference type="Proteomes" id="UP001177140"/>
    </source>
</evidence>
<dbReference type="InterPro" id="IPR014770">
    <property type="entry name" value="Munc13_1"/>
</dbReference>
<evidence type="ECO:0000259" key="1">
    <source>
        <dbReference type="PROSITE" id="PS51258"/>
    </source>
</evidence>
<dbReference type="EMBL" id="JAJJMA010145871">
    <property type="protein sequence ID" value="MCL7034482.1"/>
    <property type="molecule type" value="Genomic_DNA"/>
</dbReference>
<dbReference type="InterPro" id="IPR014772">
    <property type="entry name" value="Munc13_dom-2"/>
</dbReference>
<evidence type="ECO:0000259" key="2">
    <source>
        <dbReference type="PROSITE" id="PS51259"/>
    </source>
</evidence>
<name>A0AA41SDL0_PAPNU</name>
<reference evidence="3" key="1">
    <citation type="submission" date="2022-03" db="EMBL/GenBank/DDBJ databases">
        <title>A functionally conserved STORR gene fusion in Papaver species that diverged 16.8 million years ago.</title>
        <authorList>
            <person name="Catania T."/>
        </authorList>
    </citation>
    <scope>NUCLEOTIDE SEQUENCE</scope>
    <source>
        <strain evidence="3">S-191538</strain>
    </source>
</reference>
<dbReference type="InterPro" id="IPR008528">
    <property type="entry name" value="unc-13_homologue"/>
</dbReference>
<comment type="caution">
    <text evidence="3">The sequence shown here is derived from an EMBL/GenBank/DDBJ whole genome shotgun (WGS) entry which is preliminary data.</text>
</comment>
<dbReference type="PROSITE" id="PS51258">
    <property type="entry name" value="MHD1"/>
    <property type="match status" value="1"/>
</dbReference>
<feature type="domain" description="MHD1" evidence="1">
    <location>
        <begin position="1"/>
        <end position="81"/>
    </location>
</feature>
<organism evidence="3 4">
    <name type="scientific">Papaver nudicaule</name>
    <name type="common">Iceland poppy</name>
    <dbReference type="NCBI Taxonomy" id="74823"/>
    <lineage>
        <taxon>Eukaryota</taxon>
        <taxon>Viridiplantae</taxon>
        <taxon>Streptophyta</taxon>
        <taxon>Embryophyta</taxon>
        <taxon>Tracheophyta</taxon>
        <taxon>Spermatophyta</taxon>
        <taxon>Magnoliopsida</taxon>
        <taxon>Ranunculales</taxon>
        <taxon>Papaveraceae</taxon>
        <taxon>Papaveroideae</taxon>
        <taxon>Papaver</taxon>
    </lineage>
</organism>
<keyword evidence="4" id="KW-1185">Reference proteome</keyword>
<dbReference type="PANTHER" id="PTHR31280:SF2">
    <property type="entry name" value="PROTEIN UNC-13 HOMOLOG"/>
    <property type="match status" value="1"/>
</dbReference>
<dbReference type="InterPro" id="IPR057984">
    <property type="entry name" value="PATROL1_C"/>
</dbReference>
<dbReference type="Gene3D" id="1.10.357.50">
    <property type="match status" value="1"/>
</dbReference>